<evidence type="ECO:0000256" key="6">
    <source>
        <dbReference type="ARBA" id="ARBA00022679"/>
    </source>
</evidence>
<dbReference type="CDD" id="cd02440">
    <property type="entry name" value="AdoMet_MTases"/>
    <property type="match status" value="1"/>
</dbReference>
<dbReference type="EMBL" id="SHBE01000014">
    <property type="protein sequence ID" value="RZO25600.1"/>
    <property type="molecule type" value="Genomic_DNA"/>
</dbReference>
<dbReference type="NCBIfam" id="TIGR00095">
    <property type="entry name" value="16S rRNA (guanine(966)-N(2))-methyltransferase RsmD"/>
    <property type="match status" value="1"/>
</dbReference>
<dbReference type="GO" id="GO:0052913">
    <property type="term" value="F:16S rRNA (guanine(966)-N(2))-methyltransferase activity"/>
    <property type="evidence" value="ECO:0007669"/>
    <property type="project" value="UniProtKB-EC"/>
</dbReference>
<evidence type="ECO:0000256" key="2">
    <source>
        <dbReference type="ARBA" id="ARBA00005269"/>
    </source>
</evidence>
<dbReference type="AlphaFoldDB" id="A0A520MWJ4"/>
<organism evidence="9 10">
    <name type="scientific">SAR86 cluster bacterium</name>
    <dbReference type="NCBI Taxonomy" id="2030880"/>
    <lineage>
        <taxon>Bacteria</taxon>
        <taxon>Pseudomonadati</taxon>
        <taxon>Pseudomonadota</taxon>
        <taxon>Gammaproteobacteria</taxon>
        <taxon>SAR86 cluster</taxon>
    </lineage>
</organism>
<dbReference type="InterPro" id="IPR029063">
    <property type="entry name" value="SAM-dependent_MTases_sf"/>
</dbReference>
<dbReference type="PANTHER" id="PTHR43542:SF1">
    <property type="entry name" value="METHYLTRANSFERASE"/>
    <property type="match status" value="1"/>
</dbReference>
<dbReference type="PROSITE" id="PS00092">
    <property type="entry name" value="N6_MTASE"/>
    <property type="match status" value="1"/>
</dbReference>
<sequence length="184" mass="20793">MSKSLRIISGALGSRRIKTLSNINLKPTPEKLREKLNAWLVKDVKGANCLDLFCGSGSLGIEAISNGAKSCTFVEQNPQLFQILKDNIKALGIEEQCNLMRTNAETFVRRNKDKNFSLIFFDPPYSRDYYSKFLDRTILNLTQKNTVIYIEQSAHDKAIENRRLEMLKTSSTGNAKGTLFLVKP</sequence>
<dbReference type="Pfam" id="PF03602">
    <property type="entry name" value="Cons_hypoth95"/>
    <property type="match status" value="1"/>
</dbReference>
<keyword evidence="6 8" id="KW-0808">Transferase</keyword>
<comment type="function">
    <text evidence="1 8">Specifically methylates the guanine in position 966 of 16S rRNA in the assembled 30S particle.</text>
</comment>
<keyword evidence="8" id="KW-0949">S-adenosyl-L-methionine</keyword>
<reference evidence="9 10" key="1">
    <citation type="submission" date="2019-02" db="EMBL/GenBank/DDBJ databases">
        <title>Prokaryotic population dynamics and viral predation in marine succession experiment using metagenomics: the confinement effect.</title>
        <authorList>
            <person name="Haro-Moreno J.M."/>
            <person name="Rodriguez-Valera F."/>
            <person name="Lopez-Perez M."/>
        </authorList>
    </citation>
    <scope>NUCLEOTIDE SEQUENCE [LARGE SCALE GENOMIC DNA]</scope>
    <source>
        <strain evidence="9">MED-G159</strain>
    </source>
</reference>
<keyword evidence="5 8" id="KW-0489">Methyltransferase</keyword>
<comment type="caution">
    <text evidence="9">The sequence shown here is derived from an EMBL/GenBank/DDBJ whole genome shotgun (WGS) entry which is preliminary data.</text>
</comment>
<dbReference type="InterPro" id="IPR002052">
    <property type="entry name" value="DNA_methylase_N6_adenine_CS"/>
</dbReference>
<evidence type="ECO:0000256" key="8">
    <source>
        <dbReference type="PIRNR" id="PIRNR004553"/>
    </source>
</evidence>
<gene>
    <name evidence="9" type="primary">rsmD</name>
    <name evidence="9" type="ORF">EVA92_04845</name>
</gene>
<evidence type="ECO:0000313" key="9">
    <source>
        <dbReference type="EMBL" id="RZO25600.1"/>
    </source>
</evidence>
<accession>A0A520MWJ4</accession>
<evidence type="ECO:0000256" key="3">
    <source>
        <dbReference type="ARBA" id="ARBA00012141"/>
    </source>
</evidence>
<dbReference type="EC" id="2.1.1.171" evidence="3 8"/>
<dbReference type="InterPro" id="IPR004398">
    <property type="entry name" value="RNA_MeTrfase_RsmD"/>
</dbReference>
<comment type="similarity">
    <text evidence="2 8">Belongs to the methyltransferase superfamily. RsmD family.</text>
</comment>
<evidence type="ECO:0000256" key="5">
    <source>
        <dbReference type="ARBA" id="ARBA00022603"/>
    </source>
</evidence>
<evidence type="ECO:0000256" key="4">
    <source>
        <dbReference type="ARBA" id="ARBA00013682"/>
    </source>
</evidence>
<evidence type="ECO:0000256" key="1">
    <source>
        <dbReference type="ARBA" id="ARBA00002649"/>
    </source>
</evidence>
<dbReference type="SUPFAM" id="SSF53335">
    <property type="entry name" value="S-adenosyl-L-methionine-dependent methyltransferases"/>
    <property type="match status" value="1"/>
</dbReference>
<dbReference type="GO" id="GO:0003676">
    <property type="term" value="F:nucleic acid binding"/>
    <property type="evidence" value="ECO:0007669"/>
    <property type="project" value="InterPro"/>
</dbReference>
<dbReference type="Proteomes" id="UP000315825">
    <property type="component" value="Unassembled WGS sequence"/>
</dbReference>
<evidence type="ECO:0000256" key="7">
    <source>
        <dbReference type="ARBA" id="ARBA00048326"/>
    </source>
</evidence>
<evidence type="ECO:0000313" key="10">
    <source>
        <dbReference type="Proteomes" id="UP000315825"/>
    </source>
</evidence>
<keyword evidence="8" id="KW-0698">rRNA processing</keyword>
<dbReference type="PIRSF" id="PIRSF004553">
    <property type="entry name" value="CHP00095"/>
    <property type="match status" value="1"/>
</dbReference>
<dbReference type="Gene3D" id="3.40.50.150">
    <property type="entry name" value="Vaccinia Virus protein VP39"/>
    <property type="match status" value="1"/>
</dbReference>
<protein>
    <recommendedName>
        <fullName evidence="4 8">Ribosomal RNA small subunit methyltransferase D</fullName>
        <ecNumber evidence="3 8">2.1.1.171</ecNumber>
    </recommendedName>
</protein>
<name>A0A520MWJ4_9GAMM</name>
<dbReference type="PANTHER" id="PTHR43542">
    <property type="entry name" value="METHYLTRANSFERASE"/>
    <property type="match status" value="1"/>
</dbReference>
<comment type="catalytic activity">
    <reaction evidence="7 8">
        <text>guanosine(966) in 16S rRNA + S-adenosyl-L-methionine = N(2)-methylguanosine(966) in 16S rRNA + S-adenosyl-L-homocysteine + H(+)</text>
        <dbReference type="Rhea" id="RHEA:23548"/>
        <dbReference type="Rhea" id="RHEA-COMP:10211"/>
        <dbReference type="Rhea" id="RHEA-COMP:10212"/>
        <dbReference type="ChEBI" id="CHEBI:15378"/>
        <dbReference type="ChEBI" id="CHEBI:57856"/>
        <dbReference type="ChEBI" id="CHEBI:59789"/>
        <dbReference type="ChEBI" id="CHEBI:74269"/>
        <dbReference type="ChEBI" id="CHEBI:74481"/>
        <dbReference type="EC" id="2.1.1.171"/>
    </reaction>
</comment>
<proteinExistence type="inferred from homology"/>